<dbReference type="EMBL" id="SOCA01000005">
    <property type="protein sequence ID" value="TDU69229.1"/>
    <property type="molecule type" value="Genomic_DNA"/>
</dbReference>
<feature type="domain" description="DUF4910" evidence="3">
    <location>
        <begin position="8"/>
        <end position="348"/>
    </location>
</feature>
<keyword evidence="4" id="KW-0645">Protease</keyword>
<dbReference type="Pfam" id="PF16254">
    <property type="entry name" value="DUF4910"/>
    <property type="match status" value="1"/>
</dbReference>
<evidence type="ECO:0000259" key="3">
    <source>
        <dbReference type="Pfam" id="PF16254"/>
    </source>
</evidence>
<dbReference type="InterPro" id="IPR036388">
    <property type="entry name" value="WH-like_DNA-bd_sf"/>
</dbReference>
<dbReference type="CDD" id="cd05644">
    <property type="entry name" value="M28_like"/>
    <property type="match status" value="1"/>
</dbReference>
<dbReference type="Gene3D" id="1.10.10.10">
    <property type="entry name" value="Winged helix-like DNA-binding domain superfamily/Winged helix DNA-binding domain"/>
    <property type="match status" value="1"/>
</dbReference>
<keyword evidence="4" id="KW-0031">Aminopeptidase</keyword>
<dbReference type="Gene3D" id="3.50.30.90">
    <property type="match status" value="1"/>
</dbReference>
<keyword evidence="4" id="KW-0378">Hydrolase</keyword>
<protein>
    <submittedName>
        <fullName evidence="4">Aminopeptidase-like protein</fullName>
    </submittedName>
</protein>
<organism evidence="4 5">
    <name type="scientific">Prosthecobacter fusiformis</name>
    <dbReference type="NCBI Taxonomy" id="48464"/>
    <lineage>
        <taxon>Bacteria</taxon>
        <taxon>Pseudomonadati</taxon>
        <taxon>Verrucomicrobiota</taxon>
        <taxon>Verrucomicrobiia</taxon>
        <taxon>Verrucomicrobiales</taxon>
        <taxon>Verrucomicrobiaceae</taxon>
        <taxon>Prosthecobacter</taxon>
    </lineage>
</organism>
<dbReference type="Gene3D" id="3.40.630.10">
    <property type="entry name" value="Zn peptidases"/>
    <property type="match status" value="1"/>
</dbReference>
<proteinExistence type="predicted"/>
<dbReference type="Proteomes" id="UP000295662">
    <property type="component" value="Unassembled WGS sequence"/>
</dbReference>
<feature type="domain" description="DUF2172" evidence="1">
    <location>
        <begin position="59"/>
        <end position="150"/>
    </location>
</feature>
<evidence type="ECO:0000259" key="1">
    <source>
        <dbReference type="Pfam" id="PF09940"/>
    </source>
</evidence>
<dbReference type="InterPro" id="IPR032610">
    <property type="entry name" value="DUF2172"/>
</dbReference>
<sequence length="428" mass="48017">MIENGSMHALATRLFPICRSLTGDGVRQTLQILQEHLPGLNIHEVPSGTPAFDWVVPEEWNIKGARLTGPDGEVIADFKDSNLHVLGYSTPVDLELSLEELQPHLHSLADHPTVIPYITSYYKRTWGFCIPHQQHQQLKPGKYRAVIDSTLKAGNLTYGELIIPGETTDEILLSAYICHPSMANNELSGPVVATWLAKYLQGLTSRRYTYRFVFIPETIGSLIYLSKHLDHLKKNVKAGFVLTCLGDDRAYSYMPSRLGDTLADKVALHTLTHKHPGHVRYTYLQRGSDERNYCWPGVDLPVCSIMRTRYGSFPEYHTSADDLSLITESGLQGGLDALRTCLNCLEKNRYYQATTLGEPQLSKRDLYPTTSVKNAAGYYSARLLVNIMAYCDGNHDLLDIANILNKPAWELFDAVQTLLDNGLLRPVK</sequence>
<dbReference type="InterPro" id="IPR032589">
    <property type="entry name" value="DUF4910"/>
</dbReference>
<dbReference type="InterPro" id="IPR032622">
    <property type="entry name" value="UCP01524_HTH"/>
</dbReference>
<dbReference type="Pfam" id="PF16221">
    <property type="entry name" value="HTH_47"/>
    <property type="match status" value="1"/>
</dbReference>
<evidence type="ECO:0000259" key="2">
    <source>
        <dbReference type="Pfam" id="PF16221"/>
    </source>
</evidence>
<dbReference type="InterPro" id="IPR012353">
    <property type="entry name" value="UCP015244"/>
</dbReference>
<dbReference type="GO" id="GO:0004177">
    <property type="term" value="F:aminopeptidase activity"/>
    <property type="evidence" value="ECO:0007669"/>
    <property type="project" value="UniProtKB-KW"/>
</dbReference>
<evidence type="ECO:0000313" key="4">
    <source>
        <dbReference type="EMBL" id="TDU69229.1"/>
    </source>
</evidence>
<dbReference type="AlphaFoldDB" id="A0A4R7RVF4"/>
<reference evidence="4 5" key="1">
    <citation type="submission" date="2019-03" db="EMBL/GenBank/DDBJ databases">
        <title>Genomic Encyclopedia of Archaeal and Bacterial Type Strains, Phase II (KMG-II): from individual species to whole genera.</title>
        <authorList>
            <person name="Goeker M."/>
        </authorList>
    </citation>
    <scope>NUCLEOTIDE SEQUENCE [LARGE SCALE GENOMIC DNA]</scope>
    <source>
        <strain evidence="4 5">ATCC 25309</strain>
    </source>
</reference>
<gene>
    <name evidence="4" type="ORF">EI77_02877</name>
</gene>
<dbReference type="Pfam" id="PF09940">
    <property type="entry name" value="DUF2172"/>
    <property type="match status" value="1"/>
</dbReference>
<evidence type="ECO:0000313" key="5">
    <source>
        <dbReference type="Proteomes" id="UP000295662"/>
    </source>
</evidence>
<dbReference type="SUPFAM" id="SSF53187">
    <property type="entry name" value="Zn-dependent exopeptidases"/>
    <property type="match status" value="1"/>
</dbReference>
<comment type="caution">
    <text evidence="4">The sequence shown here is derived from an EMBL/GenBank/DDBJ whole genome shotgun (WGS) entry which is preliminary data.</text>
</comment>
<accession>A0A4R7RVF4</accession>
<dbReference type="RefSeq" id="WP_341806067.1">
    <property type="nucleotide sequence ID" value="NZ_SOCA01000005.1"/>
</dbReference>
<dbReference type="PIRSF" id="PIRSF015244">
    <property type="entry name" value="UCP015244"/>
    <property type="match status" value="1"/>
</dbReference>
<feature type="domain" description="UCP01524 winged helix-turn-helix" evidence="2">
    <location>
        <begin position="350"/>
        <end position="425"/>
    </location>
</feature>
<name>A0A4R7RVF4_9BACT</name>
<keyword evidence="5" id="KW-1185">Reference proteome</keyword>